<dbReference type="Gramene" id="PNW74990">
    <property type="protein sequence ID" value="PNW74990"/>
    <property type="gene ID" value="CHLRE_12g501351v5"/>
</dbReference>
<reference evidence="3 4" key="1">
    <citation type="journal article" date="2007" name="Science">
        <title>The Chlamydomonas genome reveals the evolution of key animal and plant functions.</title>
        <authorList>
            <person name="Merchant S.S."/>
            <person name="Prochnik S.E."/>
            <person name="Vallon O."/>
            <person name="Harris E.H."/>
            <person name="Karpowicz S.J."/>
            <person name="Witman G.B."/>
            <person name="Terry A."/>
            <person name="Salamov A."/>
            <person name="Fritz-Laylin L.K."/>
            <person name="Marechal-Drouard L."/>
            <person name="Marshall W.F."/>
            <person name="Qu L.H."/>
            <person name="Nelson D.R."/>
            <person name="Sanderfoot A.A."/>
            <person name="Spalding M.H."/>
            <person name="Kapitonov V.V."/>
            <person name="Ren Q."/>
            <person name="Ferris P."/>
            <person name="Lindquist E."/>
            <person name="Shapiro H."/>
            <person name="Lucas S.M."/>
            <person name="Grimwood J."/>
            <person name="Schmutz J."/>
            <person name="Cardol P."/>
            <person name="Cerutti H."/>
            <person name="Chanfreau G."/>
            <person name="Chen C.L."/>
            <person name="Cognat V."/>
            <person name="Croft M.T."/>
            <person name="Dent R."/>
            <person name="Dutcher S."/>
            <person name="Fernandez E."/>
            <person name="Fukuzawa H."/>
            <person name="Gonzalez-Ballester D."/>
            <person name="Gonzalez-Halphen D."/>
            <person name="Hallmann A."/>
            <person name="Hanikenne M."/>
            <person name="Hippler M."/>
            <person name="Inwood W."/>
            <person name="Jabbari K."/>
            <person name="Kalanon M."/>
            <person name="Kuras R."/>
            <person name="Lefebvre P.A."/>
            <person name="Lemaire S.D."/>
            <person name="Lobanov A.V."/>
            <person name="Lohr M."/>
            <person name="Manuell A."/>
            <person name="Meier I."/>
            <person name="Mets L."/>
            <person name="Mittag M."/>
            <person name="Mittelmeier T."/>
            <person name="Moroney J.V."/>
            <person name="Moseley J."/>
            <person name="Napoli C."/>
            <person name="Nedelcu A.M."/>
            <person name="Niyogi K."/>
            <person name="Novoselov S.V."/>
            <person name="Paulsen I.T."/>
            <person name="Pazour G."/>
            <person name="Purton S."/>
            <person name="Ral J.P."/>
            <person name="Riano-Pachon D.M."/>
            <person name="Riekhof W."/>
            <person name="Rymarquis L."/>
            <person name="Schroda M."/>
            <person name="Stern D."/>
            <person name="Umen J."/>
            <person name="Willows R."/>
            <person name="Wilson N."/>
            <person name="Zimmer S.L."/>
            <person name="Allmer J."/>
            <person name="Balk J."/>
            <person name="Bisova K."/>
            <person name="Chen C.J."/>
            <person name="Elias M."/>
            <person name="Gendler K."/>
            <person name="Hauser C."/>
            <person name="Lamb M.R."/>
            <person name="Ledford H."/>
            <person name="Long J.C."/>
            <person name="Minagawa J."/>
            <person name="Page M.D."/>
            <person name="Pan J."/>
            <person name="Pootakham W."/>
            <person name="Roje S."/>
            <person name="Rose A."/>
            <person name="Stahlberg E."/>
            <person name="Terauchi A.M."/>
            <person name="Yang P."/>
            <person name="Ball S."/>
            <person name="Bowler C."/>
            <person name="Dieckmann C.L."/>
            <person name="Gladyshev V.N."/>
            <person name="Green P."/>
            <person name="Jorgensen R."/>
            <person name="Mayfield S."/>
            <person name="Mueller-Roeber B."/>
            <person name="Rajamani S."/>
            <person name="Sayre R.T."/>
            <person name="Brokstein P."/>
            <person name="Dubchak I."/>
            <person name="Goodstein D."/>
            <person name="Hornick L."/>
            <person name="Huang Y.W."/>
            <person name="Jhaveri J."/>
            <person name="Luo Y."/>
            <person name="Martinez D."/>
            <person name="Ngau W.C."/>
            <person name="Otillar B."/>
            <person name="Poliakov A."/>
            <person name="Porter A."/>
            <person name="Szajkowski L."/>
            <person name="Werner G."/>
            <person name="Zhou K."/>
            <person name="Grigoriev I.V."/>
            <person name="Rokhsar D.S."/>
            <person name="Grossman A.R."/>
        </authorList>
    </citation>
    <scope>NUCLEOTIDE SEQUENCE [LARGE SCALE GENOMIC DNA]</scope>
    <source>
        <strain evidence="4">CC-503</strain>
    </source>
</reference>
<dbReference type="PaxDb" id="3055-EDP05411"/>
<evidence type="ECO:0000256" key="2">
    <source>
        <dbReference type="SAM" id="Phobius"/>
    </source>
</evidence>
<keyword evidence="2" id="KW-0812">Transmembrane</keyword>
<dbReference type="InParanoid" id="A0A2K3D382"/>
<evidence type="ECO:0000313" key="4">
    <source>
        <dbReference type="Proteomes" id="UP000006906"/>
    </source>
</evidence>
<dbReference type="Proteomes" id="UP000006906">
    <property type="component" value="Chromosome 12"/>
</dbReference>
<proteinExistence type="predicted"/>
<evidence type="ECO:0000256" key="1">
    <source>
        <dbReference type="SAM" id="MobiDB-lite"/>
    </source>
</evidence>
<name>A0A2K3D382_CHLRE</name>
<accession>A0A2K3D382</accession>
<dbReference type="GeneID" id="5716392"/>
<protein>
    <submittedName>
        <fullName evidence="3">Uncharacterized protein</fullName>
    </submittedName>
</protein>
<organism evidence="3 4">
    <name type="scientific">Chlamydomonas reinhardtii</name>
    <name type="common">Chlamydomonas smithii</name>
    <dbReference type="NCBI Taxonomy" id="3055"/>
    <lineage>
        <taxon>Eukaryota</taxon>
        <taxon>Viridiplantae</taxon>
        <taxon>Chlorophyta</taxon>
        <taxon>core chlorophytes</taxon>
        <taxon>Chlorophyceae</taxon>
        <taxon>CS clade</taxon>
        <taxon>Chlamydomonadales</taxon>
        <taxon>Chlamydomonadaceae</taxon>
        <taxon>Chlamydomonas</taxon>
    </lineage>
</organism>
<feature type="compositionally biased region" description="Gly residues" evidence="1">
    <location>
        <begin position="77"/>
        <end position="87"/>
    </location>
</feature>
<sequence length="179" mass="18114">MRRTRRQAGPFAIIGLVVIGLGLAAAITSLVAGALYAIASAVGLYVSIAAATINECTPASNTTTTTSTGTTPVPDIGSGGTGGGGGTSTSPSPSSPSSPSPSPSKKHKAQPAVNCFDAAKQAGWLSSISNSANDMNKYLIPYVWGGGLDDGLLGITENLLDQTIRIAKSMQQQQPQPQQ</sequence>
<keyword evidence="4" id="KW-1185">Reference proteome</keyword>
<dbReference type="EMBL" id="CM008973">
    <property type="protein sequence ID" value="PNW74990.1"/>
    <property type="molecule type" value="Genomic_DNA"/>
</dbReference>
<dbReference type="AlphaFoldDB" id="A0A2K3D382"/>
<keyword evidence="2" id="KW-0472">Membrane</keyword>
<keyword evidence="2" id="KW-1133">Transmembrane helix</keyword>
<evidence type="ECO:0000313" key="3">
    <source>
        <dbReference type="EMBL" id="PNW74990.1"/>
    </source>
</evidence>
<dbReference type="RefSeq" id="XP_001690965.2">
    <property type="nucleotide sequence ID" value="XM_001690913.3"/>
</dbReference>
<gene>
    <name evidence="3" type="ORF">CHLRE_12g501351v5</name>
</gene>
<feature type="compositionally biased region" description="Pro residues" evidence="1">
    <location>
        <begin position="93"/>
        <end position="102"/>
    </location>
</feature>
<feature type="region of interest" description="Disordered" evidence="1">
    <location>
        <begin position="58"/>
        <end position="111"/>
    </location>
</feature>
<feature type="compositionally biased region" description="Low complexity" evidence="1">
    <location>
        <begin position="62"/>
        <end position="71"/>
    </location>
</feature>
<dbReference type="KEGG" id="cre:CHLRE_12g501351v5"/>
<feature type="transmembrane region" description="Helical" evidence="2">
    <location>
        <begin position="12"/>
        <end position="38"/>
    </location>
</feature>
<dbReference type="OrthoDB" id="545655at2759"/>